<dbReference type="Proteomes" id="UP000045782">
    <property type="component" value="Unassembled WGS sequence"/>
</dbReference>
<dbReference type="RefSeq" id="WP_005101656.1">
    <property type="nucleotide sequence ID" value="NZ_CP014951.1"/>
</dbReference>
<proteinExistence type="predicted"/>
<accession>A0A0U1BHE8</accession>
<name>A0A0U1BHE8_9MYCO</name>
<sequence length="88" mass="9622">MKRYNTQERLRQTPAAKLEHGDHVVVPGFLATYAEDAEGWASYRADSGTRYEIQSNANGILSAKRLDNGAIITQAIPGGATLLKVFET</sequence>
<evidence type="ECO:0000313" key="2">
    <source>
        <dbReference type="Proteomes" id="UP000045782"/>
    </source>
</evidence>
<evidence type="ECO:0000313" key="1">
    <source>
        <dbReference type="EMBL" id="CPV70896.1"/>
    </source>
</evidence>
<organism evidence="1 2">
    <name type="scientific">Mycobacteroides abscessus</name>
    <dbReference type="NCBI Taxonomy" id="36809"/>
    <lineage>
        <taxon>Bacteria</taxon>
        <taxon>Bacillati</taxon>
        <taxon>Actinomycetota</taxon>
        <taxon>Actinomycetes</taxon>
        <taxon>Mycobacteriales</taxon>
        <taxon>Mycobacteriaceae</taxon>
        <taxon>Mycobacteroides</taxon>
    </lineage>
</organism>
<gene>
    <name evidence="1" type="ORF">ERS075579_04929</name>
</gene>
<dbReference type="AlphaFoldDB" id="A0A0U1BHE8"/>
<dbReference type="EMBL" id="CSWP01000012">
    <property type="protein sequence ID" value="CPV70896.1"/>
    <property type="molecule type" value="Genomic_DNA"/>
</dbReference>
<reference evidence="1 2" key="1">
    <citation type="submission" date="2015-03" db="EMBL/GenBank/DDBJ databases">
        <authorList>
            <person name="Murphy D."/>
        </authorList>
    </citation>
    <scope>NUCLEOTIDE SEQUENCE [LARGE SCALE GENOMIC DNA]</scope>
    <source>
        <strain evidence="1 2">PAP088</strain>
    </source>
</reference>
<protein>
    <submittedName>
        <fullName evidence="1">Uncharacterized protein</fullName>
    </submittedName>
</protein>